<dbReference type="AlphaFoldDB" id="A0A927CCQ9"/>
<dbReference type="Gene3D" id="1.10.357.10">
    <property type="entry name" value="Tetracycline Repressor, domain 2"/>
    <property type="match status" value="1"/>
</dbReference>
<comment type="caution">
    <text evidence="6">The sequence shown here is derived from an EMBL/GenBank/DDBJ whole genome shotgun (WGS) entry which is preliminary data.</text>
</comment>
<reference evidence="6" key="1">
    <citation type="submission" date="2020-09" db="EMBL/GenBank/DDBJ databases">
        <title>A novel bacterium of genus Paenibacillus, isolated from South China Sea.</title>
        <authorList>
            <person name="Huang H."/>
            <person name="Mo K."/>
            <person name="Hu Y."/>
        </authorList>
    </citation>
    <scope>NUCLEOTIDE SEQUENCE</scope>
    <source>
        <strain evidence="6">IB182363</strain>
    </source>
</reference>
<evidence type="ECO:0000256" key="1">
    <source>
        <dbReference type="ARBA" id="ARBA00023015"/>
    </source>
</evidence>
<dbReference type="PROSITE" id="PS50977">
    <property type="entry name" value="HTH_TETR_2"/>
    <property type="match status" value="1"/>
</dbReference>
<dbReference type="SUPFAM" id="SSF46689">
    <property type="entry name" value="Homeodomain-like"/>
    <property type="match status" value="1"/>
</dbReference>
<dbReference type="Proteomes" id="UP000639396">
    <property type="component" value="Unassembled WGS sequence"/>
</dbReference>
<dbReference type="PANTHER" id="PTHR30055">
    <property type="entry name" value="HTH-TYPE TRANSCRIPTIONAL REGULATOR RUTR"/>
    <property type="match status" value="1"/>
</dbReference>
<evidence type="ECO:0000256" key="4">
    <source>
        <dbReference type="PROSITE-ProRule" id="PRU00335"/>
    </source>
</evidence>
<dbReference type="RefSeq" id="WP_190931286.1">
    <property type="nucleotide sequence ID" value="NZ_JACXJA010000045.1"/>
</dbReference>
<dbReference type="InterPro" id="IPR001647">
    <property type="entry name" value="HTH_TetR"/>
</dbReference>
<evidence type="ECO:0000256" key="2">
    <source>
        <dbReference type="ARBA" id="ARBA00023125"/>
    </source>
</evidence>
<dbReference type="Pfam" id="PF21351">
    <property type="entry name" value="TetR_C_41"/>
    <property type="match status" value="1"/>
</dbReference>
<feature type="domain" description="HTH tetR-type" evidence="5">
    <location>
        <begin position="9"/>
        <end position="69"/>
    </location>
</feature>
<gene>
    <name evidence="6" type="ORF">IDH45_27155</name>
</gene>
<evidence type="ECO:0000313" key="6">
    <source>
        <dbReference type="EMBL" id="MBD2865664.1"/>
    </source>
</evidence>
<evidence type="ECO:0000256" key="3">
    <source>
        <dbReference type="ARBA" id="ARBA00023163"/>
    </source>
</evidence>
<dbReference type="GO" id="GO:0000976">
    <property type="term" value="F:transcription cis-regulatory region binding"/>
    <property type="evidence" value="ECO:0007669"/>
    <property type="project" value="TreeGrafter"/>
</dbReference>
<dbReference type="InterPro" id="IPR050109">
    <property type="entry name" value="HTH-type_TetR-like_transc_reg"/>
</dbReference>
<dbReference type="PANTHER" id="PTHR30055:SF234">
    <property type="entry name" value="HTH-TYPE TRANSCRIPTIONAL REGULATOR BETI"/>
    <property type="match status" value="1"/>
</dbReference>
<keyword evidence="1" id="KW-0805">Transcription regulation</keyword>
<protein>
    <submittedName>
        <fullName evidence="6">TetR/AcrR family transcriptional regulator</fullName>
    </submittedName>
</protein>
<dbReference type="GO" id="GO:0003700">
    <property type="term" value="F:DNA-binding transcription factor activity"/>
    <property type="evidence" value="ECO:0007669"/>
    <property type="project" value="TreeGrafter"/>
</dbReference>
<keyword evidence="3" id="KW-0804">Transcription</keyword>
<dbReference type="InterPro" id="IPR049484">
    <property type="entry name" value="Rv0078-like_C"/>
</dbReference>
<keyword evidence="2 4" id="KW-0238">DNA-binding</keyword>
<name>A0A927CCQ9_9BACL</name>
<dbReference type="InterPro" id="IPR009057">
    <property type="entry name" value="Homeodomain-like_sf"/>
</dbReference>
<dbReference type="Pfam" id="PF00440">
    <property type="entry name" value="TetR_N"/>
    <property type="match status" value="1"/>
</dbReference>
<keyword evidence="7" id="KW-1185">Reference proteome</keyword>
<evidence type="ECO:0000313" key="7">
    <source>
        <dbReference type="Proteomes" id="UP000639396"/>
    </source>
</evidence>
<proteinExistence type="predicted"/>
<dbReference type="EMBL" id="JACXJA010000045">
    <property type="protein sequence ID" value="MBD2865664.1"/>
    <property type="molecule type" value="Genomic_DNA"/>
</dbReference>
<evidence type="ECO:0000259" key="5">
    <source>
        <dbReference type="PROSITE" id="PS50977"/>
    </source>
</evidence>
<feature type="DNA-binding region" description="H-T-H motif" evidence="4">
    <location>
        <begin position="32"/>
        <end position="51"/>
    </location>
</feature>
<organism evidence="6 7">
    <name type="scientific">Paenibacillus oceani</name>
    <dbReference type="NCBI Taxonomy" id="2772510"/>
    <lineage>
        <taxon>Bacteria</taxon>
        <taxon>Bacillati</taxon>
        <taxon>Bacillota</taxon>
        <taxon>Bacilli</taxon>
        <taxon>Bacillales</taxon>
        <taxon>Paenibacillaceae</taxon>
        <taxon>Paenibacillus</taxon>
    </lineage>
</organism>
<dbReference type="PRINTS" id="PR00455">
    <property type="entry name" value="HTHTETR"/>
</dbReference>
<sequence>MRRSKEDTNETIRLLIETAGQVFTRKGYADAALEDIASEAQLTRGALYHHFGNKKGMFHAVLESVQKRIAERILTESAQSDDVWEQLLLGCRAFVTAAVEPQHKRILLIDGPAVFGWEVWRTMDSQNSVRLLHEQLQLLEREHILQPVSVDALTPVISGALNEAALWIAQQPDEKQALADSMTAVSLMLNGFKRNV</sequence>
<accession>A0A927CCQ9</accession>